<dbReference type="AlphaFoldDB" id="A0A9D4QI12"/>
<feature type="region of interest" description="Disordered" evidence="1">
    <location>
        <begin position="62"/>
        <end position="83"/>
    </location>
</feature>
<accession>A0A9D4QI12</accession>
<keyword evidence="3" id="KW-1185">Reference proteome</keyword>
<dbReference type="EMBL" id="JABSTV010001245">
    <property type="protein sequence ID" value="KAH7982798.1"/>
    <property type="molecule type" value="Genomic_DNA"/>
</dbReference>
<dbReference type="Proteomes" id="UP000821837">
    <property type="component" value="Chromosome 1"/>
</dbReference>
<evidence type="ECO:0000313" key="3">
    <source>
        <dbReference type="Proteomes" id="UP000821837"/>
    </source>
</evidence>
<comment type="caution">
    <text evidence="2">The sequence shown here is derived from an EMBL/GenBank/DDBJ whole genome shotgun (WGS) entry which is preliminary data.</text>
</comment>
<protein>
    <submittedName>
        <fullName evidence="2">Uncharacterized protein</fullName>
    </submittedName>
</protein>
<feature type="region of interest" description="Disordered" evidence="1">
    <location>
        <begin position="186"/>
        <end position="235"/>
    </location>
</feature>
<feature type="region of interest" description="Disordered" evidence="1">
    <location>
        <begin position="1"/>
        <end position="23"/>
    </location>
</feature>
<evidence type="ECO:0000313" key="2">
    <source>
        <dbReference type="EMBL" id="KAH7982798.1"/>
    </source>
</evidence>
<reference evidence="2" key="1">
    <citation type="journal article" date="2020" name="Cell">
        <title>Large-Scale Comparative Analyses of Tick Genomes Elucidate Their Genetic Diversity and Vector Capacities.</title>
        <authorList>
            <consortium name="Tick Genome and Microbiome Consortium (TIGMIC)"/>
            <person name="Jia N."/>
            <person name="Wang J."/>
            <person name="Shi W."/>
            <person name="Du L."/>
            <person name="Sun Y."/>
            <person name="Zhan W."/>
            <person name="Jiang J.F."/>
            <person name="Wang Q."/>
            <person name="Zhang B."/>
            <person name="Ji P."/>
            <person name="Bell-Sakyi L."/>
            <person name="Cui X.M."/>
            <person name="Yuan T.T."/>
            <person name="Jiang B.G."/>
            <person name="Yang W.F."/>
            <person name="Lam T.T."/>
            <person name="Chang Q.C."/>
            <person name="Ding S.J."/>
            <person name="Wang X.J."/>
            <person name="Zhu J.G."/>
            <person name="Ruan X.D."/>
            <person name="Zhao L."/>
            <person name="Wei J.T."/>
            <person name="Ye R.Z."/>
            <person name="Que T.C."/>
            <person name="Du C.H."/>
            <person name="Zhou Y.H."/>
            <person name="Cheng J.X."/>
            <person name="Dai P.F."/>
            <person name="Guo W.B."/>
            <person name="Han X.H."/>
            <person name="Huang E.J."/>
            <person name="Li L.F."/>
            <person name="Wei W."/>
            <person name="Gao Y.C."/>
            <person name="Liu J.Z."/>
            <person name="Shao H.Z."/>
            <person name="Wang X."/>
            <person name="Wang C.C."/>
            <person name="Yang T.C."/>
            <person name="Huo Q.B."/>
            <person name="Li W."/>
            <person name="Chen H.Y."/>
            <person name="Chen S.E."/>
            <person name="Zhou L.G."/>
            <person name="Ni X.B."/>
            <person name="Tian J.H."/>
            <person name="Sheng Y."/>
            <person name="Liu T."/>
            <person name="Pan Y.S."/>
            <person name="Xia L.Y."/>
            <person name="Li J."/>
            <person name="Zhao F."/>
            <person name="Cao W.C."/>
        </authorList>
    </citation>
    <scope>NUCLEOTIDE SEQUENCE</scope>
    <source>
        <strain evidence="2">Rsan-2018</strain>
    </source>
</reference>
<feature type="compositionally biased region" description="Polar residues" evidence="1">
    <location>
        <begin position="1"/>
        <end position="10"/>
    </location>
</feature>
<sequence>MEDQNPTQQLGPGRPHHCASDASNRFGHSVVLIETSDGSSEEDIGSDSDFTVVSSRRLKRVIRRTSPSGGQAPKKAGSMRSHTISYVPTSTRVVLNSLNRQCPSEYSELVAPGQVAEIRLNVRTNILSVEVATKSVLNTLKAITELGNTPVGTFSVYERETKTGVNYDVDLETSYTIPTQAKQQCLSRRRTDTKSGAFTTSRLLLPDRKEDTDASAQSQSTQVQGNQSLALNTSEIQWPSLPSRATCTP</sequence>
<reference evidence="2" key="2">
    <citation type="submission" date="2021-09" db="EMBL/GenBank/DDBJ databases">
        <authorList>
            <person name="Jia N."/>
            <person name="Wang J."/>
            <person name="Shi W."/>
            <person name="Du L."/>
            <person name="Sun Y."/>
            <person name="Zhan W."/>
            <person name="Jiang J."/>
            <person name="Wang Q."/>
            <person name="Zhang B."/>
            <person name="Ji P."/>
            <person name="Sakyi L.B."/>
            <person name="Cui X."/>
            <person name="Yuan T."/>
            <person name="Jiang B."/>
            <person name="Yang W."/>
            <person name="Lam T.T.-Y."/>
            <person name="Chang Q."/>
            <person name="Ding S."/>
            <person name="Wang X."/>
            <person name="Zhu J."/>
            <person name="Ruan X."/>
            <person name="Zhao L."/>
            <person name="Wei J."/>
            <person name="Que T."/>
            <person name="Du C."/>
            <person name="Cheng J."/>
            <person name="Dai P."/>
            <person name="Han X."/>
            <person name="Huang E."/>
            <person name="Gao Y."/>
            <person name="Liu J."/>
            <person name="Shao H."/>
            <person name="Ye R."/>
            <person name="Li L."/>
            <person name="Wei W."/>
            <person name="Wang X."/>
            <person name="Wang C."/>
            <person name="Huo Q."/>
            <person name="Li W."/>
            <person name="Guo W."/>
            <person name="Chen H."/>
            <person name="Chen S."/>
            <person name="Zhou L."/>
            <person name="Zhou L."/>
            <person name="Ni X."/>
            <person name="Tian J."/>
            <person name="Zhou Y."/>
            <person name="Sheng Y."/>
            <person name="Liu T."/>
            <person name="Pan Y."/>
            <person name="Xia L."/>
            <person name="Li J."/>
            <person name="Zhao F."/>
            <person name="Cao W."/>
        </authorList>
    </citation>
    <scope>NUCLEOTIDE SEQUENCE</scope>
    <source>
        <strain evidence="2">Rsan-2018</strain>
        <tissue evidence="2">Larvae</tissue>
    </source>
</reference>
<evidence type="ECO:0000256" key="1">
    <source>
        <dbReference type="SAM" id="MobiDB-lite"/>
    </source>
</evidence>
<gene>
    <name evidence="2" type="ORF">HPB52_007191</name>
</gene>
<name>A0A9D4QI12_RHISA</name>
<organism evidence="2 3">
    <name type="scientific">Rhipicephalus sanguineus</name>
    <name type="common">Brown dog tick</name>
    <name type="synonym">Ixodes sanguineus</name>
    <dbReference type="NCBI Taxonomy" id="34632"/>
    <lineage>
        <taxon>Eukaryota</taxon>
        <taxon>Metazoa</taxon>
        <taxon>Ecdysozoa</taxon>
        <taxon>Arthropoda</taxon>
        <taxon>Chelicerata</taxon>
        <taxon>Arachnida</taxon>
        <taxon>Acari</taxon>
        <taxon>Parasitiformes</taxon>
        <taxon>Ixodida</taxon>
        <taxon>Ixodoidea</taxon>
        <taxon>Ixodidae</taxon>
        <taxon>Rhipicephalinae</taxon>
        <taxon>Rhipicephalus</taxon>
        <taxon>Rhipicephalus</taxon>
    </lineage>
</organism>
<proteinExistence type="predicted"/>
<feature type="compositionally biased region" description="Polar residues" evidence="1">
    <location>
        <begin position="214"/>
        <end position="235"/>
    </location>
</feature>